<evidence type="ECO:0000256" key="1">
    <source>
        <dbReference type="SAM" id="MobiDB-lite"/>
    </source>
</evidence>
<protein>
    <submittedName>
        <fullName evidence="2">Uncharacterized protein</fullName>
    </submittedName>
</protein>
<sequence length="198" mass="22738">MKSNKSVCADKQRRKPNARPNVNGFVRNRRNNADSRNYVTKHAQLETLWLVGFLIEINKEFIKFSSEHTSSGIWKYPVIWPKEHVEKVYKLVPVSNAKKPVELPKELPRIVHVTWGDGQSATANIATKTVIDRNVAKQIDTVGFLLINDSKRLVLTEQINLRTGNFKTIHVIYPKYSRNMLQLVPNGEIDITKDQTFS</sequence>
<organism evidence="2 3">
    <name type="scientific">candidate division WWE3 bacterium GW2011_GWC1_47_10</name>
    <dbReference type="NCBI Taxonomy" id="1619122"/>
    <lineage>
        <taxon>Bacteria</taxon>
        <taxon>Katanobacteria</taxon>
    </lineage>
</organism>
<dbReference type="STRING" id="1619122.UX73_C0004G0018"/>
<evidence type="ECO:0000313" key="3">
    <source>
        <dbReference type="Proteomes" id="UP000034873"/>
    </source>
</evidence>
<evidence type="ECO:0000313" key="2">
    <source>
        <dbReference type="EMBL" id="KKU51272.1"/>
    </source>
</evidence>
<name>A0A0G1R2C0_UNCKA</name>
<dbReference type="AlphaFoldDB" id="A0A0G1R2C0"/>
<proteinExistence type="predicted"/>
<comment type="caution">
    <text evidence="2">The sequence shown here is derived from an EMBL/GenBank/DDBJ whole genome shotgun (WGS) entry which is preliminary data.</text>
</comment>
<dbReference type="Proteomes" id="UP000034873">
    <property type="component" value="Unassembled WGS sequence"/>
</dbReference>
<reference evidence="2 3" key="1">
    <citation type="journal article" date="2015" name="Nature">
        <title>rRNA introns, odd ribosomes, and small enigmatic genomes across a large radiation of phyla.</title>
        <authorList>
            <person name="Brown C.T."/>
            <person name="Hug L.A."/>
            <person name="Thomas B.C."/>
            <person name="Sharon I."/>
            <person name="Castelle C.J."/>
            <person name="Singh A."/>
            <person name="Wilkins M.J."/>
            <person name="Williams K.H."/>
            <person name="Banfield J.F."/>
        </authorList>
    </citation>
    <scope>NUCLEOTIDE SEQUENCE [LARGE SCALE GENOMIC DNA]</scope>
</reference>
<gene>
    <name evidence="2" type="ORF">UX73_C0004G0018</name>
</gene>
<dbReference type="EMBL" id="LCNH01000004">
    <property type="protein sequence ID" value="KKU51272.1"/>
    <property type="molecule type" value="Genomic_DNA"/>
</dbReference>
<feature type="region of interest" description="Disordered" evidence="1">
    <location>
        <begin position="1"/>
        <end position="28"/>
    </location>
</feature>
<accession>A0A0G1R2C0</accession>